<feature type="region of interest" description="Disordered" evidence="1">
    <location>
        <begin position="67"/>
        <end position="95"/>
    </location>
</feature>
<feature type="region of interest" description="Disordered" evidence="1">
    <location>
        <begin position="1"/>
        <end position="50"/>
    </location>
</feature>
<dbReference type="AlphaFoldDB" id="A0AA35NYX8"/>
<evidence type="ECO:0000313" key="3">
    <source>
        <dbReference type="Proteomes" id="UP001178461"/>
    </source>
</evidence>
<reference evidence="2" key="1">
    <citation type="submission" date="2022-12" db="EMBL/GenBank/DDBJ databases">
        <authorList>
            <person name="Alioto T."/>
            <person name="Alioto T."/>
            <person name="Gomez Garrido J."/>
        </authorList>
    </citation>
    <scope>NUCLEOTIDE SEQUENCE</scope>
</reference>
<dbReference type="Proteomes" id="UP001178461">
    <property type="component" value="Chromosome 2"/>
</dbReference>
<feature type="compositionally biased region" description="Pro residues" evidence="1">
    <location>
        <begin position="1"/>
        <end position="19"/>
    </location>
</feature>
<name>A0AA35NYX8_9SAUR</name>
<keyword evidence="3" id="KW-1185">Reference proteome</keyword>
<accession>A0AA35NYX8</accession>
<feature type="compositionally biased region" description="Polar residues" evidence="1">
    <location>
        <begin position="20"/>
        <end position="32"/>
    </location>
</feature>
<sequence length="95" mass="10401">METPPLPFILCNPTPPLPPQTSCLSRKQSSLTLGEEGGVAGDPPSPSLQTKIPISFVRRSLVRSPVAARKETHPQPPPLEKLLLDLKQQRSHSEF</sequence>
<dbReference type="EMBL" id="OX395127">
    <property type="protein sequence ID" value="CAI5768894.1"/>
    <property type="molecule type" value="Genomic_DNA"/>
</dbReference>
<protein>
    <submittedName>
        <fullName evidence="2">Uncharacterized protein</fullName>
    </submittedName>
</protein>
<organism evidence="2 3">
    <name type="scientific">Podarcis lilfordi</name>
    <name type="common">Lilford's wall lizard</name>
    <dbReference type="NCBI Taxonomy" id="74358"/>
    <lineage>
        <taxon>Eukaryota</taxon>
        <taxon>Metazoa</taxon>
        <taxon>Chordata</taxon>
        <taxon>Craniata</taxon>
        <taxon>Vertebrata</taxon>
        <taxon>Euteleostomi</taxon>
        <taxon>Lepidosauria</taxon>
        <taxon>Squamata</taxon>
        <taxon>Bifurcata</taxon>
        <taxon>Unidentata</taxon>
        <taxon>Episquamata</taxon>
        <taxon>Laterata</taxon>
        <taxon>Lacertibaenia</taxon>
        <taxon>Lacertidae</taxon>
        <taxon>Podarcis</taxon>
    </lineage>
</organism>
<evidence type="ECO:0000256" key="1">
    <source>
        <dbReference type="SAM" id="MobiDB-lite"/>
    </source>
</evidence>
<feature type="compositionally biased region" description="Basic and acidic residues" evidence="1">
    <location>
        <begin position="82"/>
        <end position="95"/>
    </location>
</feature>
<proteinExistence type="predicted"/>
<evidence type="ECO:0000313" key="2">
    <source>
        <dbReference type="EMBL" id="CAI5768894.1"/>
    </source>
</evidence>
<gene>
    <name evidence="2" type="ORF">PODLI_1B004824</name>
</gene>